<comment type="caution">
    <text evidence="1">The sequence shown here is derived from an EMBL/GenBank/DDBJ whole genome shotgun (WGS) entry which is preliminary data.</text>
</comment>
<protein>
    <submittedName>
        <fullName evidence="1">Uncharacterized protein</fullName>
    </submittedName>
</protein>
<organism evidence="1 2">
    <name type="scientific">Candidatus Nomurabacteria bacterium RIFCSPLOWO2_02_FULL_40_67</name>
    <dbReference type="NCBI Taxonomy" id="1801787"/>
    <lineage>
        <taxon>Bacteria</taxon>
        <taxon>Candidatus Nomuraibacteriota</taxon>
    </lineage>
</organism>
<name>A0A1F6Y393_9BACT</name>
<evidence type="ECO:0000313" key="1">
    <source>
        <dbReference type="EMBL" id="OGJ00816.1"/>
    </source>
</evidence>
<accession>A0A1F6Y393</accession>
<sequence length="90" mass="9858">MHPEGYSGAAALGPGAQKISTNVMATSYKLPVGPHKEIKMVGLCSHKEALVALRYMRETGSRFPDERTAREFIQGGVEPPQPQPELQLLR</sequence>
<evidence type="ECO:0000313" key="2">
    <source>
        <dbReference type="Proteomes" id="UP000177693"/>
    </source>
</evidence>
<dbReference type="EMBL" id="MFVL01000027">
    <property type="protein sequence ID" value="OGJ00816.1"/>
    <property type="molecule type" value="Genomic_DNA"/>
</dbReference>
<gene>
    <name evidence="1" type="ORF">A3I23_01750</name>
</gene>
<dbReference type="AlphaFoldDB" id="A0A1F6Y393"/>
<reference evidence="1 2" key="1">
    <citation type="journal article" date="2016" name="Nat. Commun.">
        <title>Thousands of microbial genomes shed light on interconnected biogeochemical processes in an aquifer system.</title>
        <authorList>
            <person name="Anantharaman K."/>
            <person name="Brown C.T."/>
            <person name="Hug L.A."/>
            <person name="Sharon I."/>
            <person name="Castelle C.J."/>
            <person name="Probst A.J."/>
            <person name="Thomas B.C."/>
            <person name="Singh A."/>
            <person name="Wilkins M.J."/>
            <person name="Karaoz U."/>
            <person name="Brodie E.L."/>
            <person name="Williams K.H."/>
            <person name="Hubbard S.S."/>
            <person name="Banfield J.F."/>
        </authorList>
    </citation>
    <scope>NUCLEOTIDE SEQUENCE [LARGE SCALE GENOMIC DNA]</scope>
</reference>
<proteinExistence type="predicted"/>
<dbReference type="Proteomes" id="UP000177693">
    <property type="component" value="Unassembled WGS sequence"/>
</dbReference>